<feature type="region of interest" description="Disordered" evidence="1">
    <location>
        <begin position="1"/>
        <end position="60"/>
    </location>
</feature>
<feature type="region of interest" description="Disordered" evidence="1">
    <location>
        <begin position="66"/>
        <end position="85"/>
    </location>
</feature>
<dbReference type="EMBL" id="SUMC01000027">
    <property type="protein sequence ID" value="TKA08796.1"/>
    <property type="molecule type" value="Genomic_DNA"/>
</dbReference>
<keyword evidence="3" id="KW-1185">Reference proteome</keyword>
<accession>A0A4U0SH01</accession>
<feature type="compositionally biased region" description="Low complexity" evidence="1">
    <location>
        <begin position="38"/>
        <end position="49"/>
    </location>
</feature>
<dbReference type="AlphaFoldDB" id="A0A4U0SH01"/>
<gene>
    <name evidence="2" type="ORF">FCI23_25885</name>
</gene>
<dbReference type="Proteomes" id="UP000305778">
    <property type="component" value="Unassembled WGS sequence"/>
</dbReference>
<proteinExistence type="predicted"/>
<evidence type="ECO:0000256" key="1">
    <source>
        <dbReference type="SAM" id="MobiDB-lite"/>
    </source>
</evidence>
<sequence length="85" mass="9489">MNSAVSMRRFWHPRAGQDIATPKPRRAEQSPEQMKPVSTNTRTSAAATRHPGNGKPPAWLRVCSSTADRLVNSPSGRRRSAPRRR</sequence>
<name>A0A4U0SH01_9ACTN</name>
<evidence type="ECO:0000313" key="3">
    <source>
        <dbReference type="Proteomes" id="UP000305778"/>
    </source>
</evidence>
<organism evidence="2 3">
    <name type="scientific">Actinacidiphila oryziradicis</name>
    <dbReference type="NCBI Taxonomy" id="2571141"/>
    <lineage>
        <taxon>Bacteria</taxon>
        <taxon>Bacillati</taxon>
        <taxon>Actinomycetota</taxon>
        <taxon>Actinomycetes</taxon>
        <taxon>Kitasatosporales</taxon>
        <taxon>Streptomycetaceae</taxon>
        <taxon>Actinacidiphila</taxon>
    </lineage>
</organism>
<evidence type="ECO:0000313" key="2">
    <source>
        <dbReference type="EMBL" id="TKA08796.1"/>
    </source>
</evidence>
<reference evidence="2 3" key="1">
    <citation type="submission" date="2019-04" db="EMBL/GenBank/DDBJ databases">
        <title>Streptomyces oryziradicis sp. nov., a novel actinomycete isolated from rhizosphere soil of rice (Oryza sativa L.).</title>
        <authorList>
            <person name="Li C."/>
        </authorList>
    </citation>
    <scope>NUCLEOTIDE SEQUENCE [LARGE SCALE GENOMIC DNA]</scope>
    <source>
        <strain evidence="2 3">NEAU-C40</strain>
    </source>
</reference>
<protein>
    <submittedName>
        <fullName evidence="2">Uncharacterized protein</fullName>
    </submittedName>
</protein>
<comment type="caution">
    <text evidence="2">The sequence shown here is derived from an EMBL/GenBank/DDBJ whole genome shotgun (WGS) entry which is preliminary data.</text>
</comment>
<feature type="compositionally biased region" description="Basic residues" evidence="1">
    <location>
        <begin position="76"/>
        <end position="85"/>
    </location>
</feature>